<reference evidence="1" key="1">
    <citation type="submission" date="2023-11" db="EMBL/GenBank/DDBJ databases">
        <authorList>
            <person name="Poullet M."/>
        </authorList>
    </citation>
    <scope>NUCLEOTIDE SEQUENCE</scope>
    <source>
        <strain evidence="1">E1834</strain>
    </source>
</reference>
<accession>A0ACB0ZMI4</accession>
<gene>
    <name evidence="1" type="ORF">MENTE1834_LOCUS27252</name>
</gene>
<name>A0ACB0ZMI4_MELEN</name>
<proteinExistence type="predicted"/>
<dbReference type="EMBL" id="CAVMJV010000041">
    <property type="protein sequence ID" value="CAK5080098.1"/>
    <property type="molecule type" value="Genomic_DNA"/>
</dbReference>
<organism evidence="1 2">
    <name type="scientific">Meloidogyne enterolobii</name>
    <name type="common">Root-knot nematode worm</name>
    <name type="synonym">Meloidogyne mayaguensis</name>
    <dbReference type="NCBI Taxonomy" id="390850"/>
    <lineage>
        <taxon>Eukaryota</taxon>
        <taxon>Metazoa</taxon>
        <taxon>Ecdysozoa</taxon>
        <taxon>Nematoda</taxon>
        <taxon>Chromadorea</taxon>
        <taxon>Rhabditida</taxon>
        <taxon>Tylenchina</taxon>
        <taxon>Tylenchomorpha</taxon>
        <taxon>Tylenchoidea</taxon>
        <taxon>Meloidogynidae</taxon>
        <taxon>Meloidogyninae</taxon>
        <taxon>Meloidogyne</taxon>
    </lineage>
</organism>
<dbReference type="Proteomes" id="UP001497535">
    <property type="component" value="Unassembled WGS sequence"/>
</dbReference>
<evidence type="ECO:0000313" key="1">
    <source>
        <dbReference type="EMBL" id="CAK5080098.1"/>
    </source>
</evidence>
<evidence type="ECO:0000313" key="2">
    <source>
        <dbReference type="Proteomes" id="UP001497535"/>
    </source>
</evidence>
<keyword evidence="2" id="KW-1185">Reference proteome</keyword>
<sequence>MSKEDGEVDTNSPLKIVNSKTNALTKLMNDIKKLLKSDKKIDLNEGQKLLNETSAALKADQKASNDSMENMKEKIKRVEKELEDAIAKAEKSNSNEDWANVDRISVKASLTGVEAAKLGRQIAENTEKGMEAIKEMKELENLMNKQVDGKKISLYFEGRM</sequence>
<protein>
    <submittedName>
        <fullName evidence="1">Uncharacterized protein</fullName>
    </submittedName>
</protein>
<comment type="caution">
    <text evidence="1">The sequence shown here is derived from an EMBL/GenBank/DDBJ whole genome shotgun (WGS) entry which is preliminary data.</text>
</comment>